<dbReference type="AlphaFoldDB" id="A0A1H3D748"/>
<dbReference type="InterPro" id="IPR001492">
    <property type="entry name" value="Flagellin"/>
</dbReference>
<dbReference type="PANTHER" id="PTHR42792:SF2">
    <property type="entry name" value="FLAGELLIN"/>
    <property type="match status" value="1"/>
</dbReference>
<dbReference type="PRINTS" id="PR00207">
    <property type="entry name" value="FLAGELLIN"/>
</dbReference>
<evidence type="ECO:0000259" key="5">
    <source>
        <dbReference type="Pfam" id="PF00669"/>
    </source>
</evidence>
<dbReference type="GO" id="GO:0005198">
    <property type="term" value="F:structural molecule activity"/>
    <property type="evidence" value="ECO:0007669"/>
    <property type="project" value="UniProtKB-UniRule"/>
</dbReference>
<gene>
    <name evidence="7" type="ORF">SAMN05443545_106208</name>
</gene>
<comment type="similarity">
    <text evidence="1 4">Belongs to the bacterial flagellin family.</text>
</comment>
<keyword evidence="8" id="KW-1185">Reference proteome</keyword>
<keyword evidence="7" id="KW-0282">Flagellum</keyword>
<keyword evidence="7" id="KW-0966">Cell projection</keyword>
<dbReference type="Proteomes" id="UP000198500">
    <property type="component" value="Unassembled WGS sequence"/>
</dbReference>
<comment type="function">
    <text evidence="4">Flagellin is the subunit protein which polymerizes to form the filaments of bacterial flagella.</text>
</comment>
<dbReference type="STRING" id="574349.SAMN05443545_106208"/>
<dbReference type="Pfam" id="PF00700">
    <property type="entry name" value="Flagellin_C"/>
    <property type="match status" value="1"/>
</dbReference>
<evidence type="ECO:0000256" key="2">
    <source>
        <dbReference type="ARBA" id="ARBA00022525"/>
    </source>
</evidence>
<proteinExistence type="inferred from homology"/>
<dbReference type="RefSeq" id="WP_175529839.1">
    <property type="nucleotide sequence ID" value="NZ_BMXH01000005.1"/>
</dbReference>
<evidence type="ECO:0000259" key="6">
    <source>
        <dbReference type="Pfam" id="PF00700"/>
    </source>
</evidence>
<dbReference type="InterPro" id="IPR001029">
    <property type="entry name" value="Flagellin_N"/>
</dbReference>
<evidence type="ECO:0000256" key="1">
    <source>
        <dbReference type="ARBA" id="ARBA00005709"/>
    </source>
</evidence>
<feature type="domain" description="Flagellin C-terminal" evidence="6">
    <location>
        <begin position="665"/>
        <end position="750"/>
    </location>
</feature>
<dbReference type="PANTHER" id="PTHR42792">
    <property type="entry name" value="FLAGELLIN"/>
    <property type="match status" value="1"/>
</dbReference>
<feature type="domain" description="Flagellin N-terminal" evidence="5">
    <location>
        <begin position="4"/>
        <end position="140"/>
    </location>
</feature>
<dbReference type="InterPro" id="IPR042187">
    <property type="entry name" value="Flagellin_C_sub2"/>
</dbReference>
<comment type="subcellular location">
    <subcellularLocation>
        <location evidence="4">Secreted</location>
    </subcellularLocation>
    <subcellularLocation>
        <location evidence="4">Bacterial flagellum</location>
    </subcellularLocation>
</comment>
<name>A0A1H3D748_9GAMM</name>
<dbReference type="GO" id="GO:0009288">
    <property type="term" value="C:bacterial-type flagellum"/>
    <property type="evidence" value="ECO:0007669"/>
    <property type="project" value="UniProtKB-SubCell"/>
</dbReference>
<evidence type="ECO:0000313" key="8">
    <source>
        <dbReference type="Proteomes" id="UP000198500"/>
    </source>
</evidence>
<evidence type="ECO:0000256" key="4">
    <source>
        <dbReference type="RuleBase" id="RU362073"/>
    </source>
</evidence>
<dbReference type="SUPFAM" id="SSF64518">
    <property type="entry name" value="Phase 1 flagellin"/>
    <property type="match status" value="1"/>
</dbReference>
<dbReference type="EMBL" id="FNNI01000006">
    <property type="protein sequence ID" value="SDX62205.1"/>
    <property type="molecule type" value="Genomic_DNA"/>
</dbReference>
<reference evidence="7 8" key="1">
    <citation type="submission" date="2016-10" db="EMBL/GenBank/DDBJ databases">
        <authorList>
            <person name="de Groot N.N."/>
        </authorList>
    </citation>
    <scope>NUCLEOTIDE SEQUENCE [LARGE SCALE GENOMIC DNA]</scope>
    <source>
        <strain evidence="7 8">DSM 19219</strain>
    </source>
</reference>
<protein>
    <recommendedName>
        <fullName evidence="4">Flagellin</fullName>
    </recommendedName>
</protein>
<dbReference type="InterPro" id="IPR046358">
    <property type="entry name" value="Flagellin_C"/>
</dbReference>
<evidence type="ECO:0000313" key="7">
    <source>
        <dbReference type="EMBL" id="SDX62205.1"/>
    </source>
</evidence>
<keyword evidence="7" id="KW-0969">Cilium</keyword>
<accession>A0A1H3D748</accession>
<dbReference type="Gene3D" id="1.20.1330.10">
    <property type="entry name" value="f41 fragment of flagellin, N-terminal domain"/>
    <property type="match status" value="1"/>
</dbReference>
<dbReference type="Pfam" id="PF00669">
    <property type="entry name" value="Flagellin_N"/>
    <property type="match status" value="1"/>
</dbReference>
<dbReference type="Gene3D" id="6.10.10.10">
    <property type="entry name" value="Flagellar export chaperone, C-terminal domain"/>
    <property type="match status" value="1"/>
</dbReference>
<keyword evidence="3 4" id="KW-0975">Bacterial flagellum</keyword>
<organism evidence="7 8">
    <name type="scientific">Aidingimonas halophila</name>
    <dbReference type="NCBI Taxonomy" id="574349"/>
    <lineage>
        <taxon>Bacteria</taxon>
        <taxon>Pseudomonadati</taxon>
        <taxon>Pseudomonadota</taxon>
        <taxon>Gammaproteobacteria</taxon>
        <taxon>Oceanospirillales</taxon>
        <taxon>Halomonadaceae</taxon>
        <taxon>Aidingimonas</taxon>
    </lineage>
</organism>
<keyword evidence="2 4" id="KW-0964">Secreted</keyword>
<sequence>MNAIHTNLAALTSQQHQRQALSEGRTAMERLASGMRVNGAQDDAAGLAIGNRMTSQVNGHAQAQHNANDGISLLQTAEGALSQVNDRLQRVRELTVQGLNGTLNLDDSDAIQAEINANLKEIDRIAESAEFNGIPLLDGKAGDIDLQTGTNDGEQLGVDMSGPGFSVESLGLEDFTVAGLEGDVSRRDQLIGRALDIHVDAPNTTMDFDVPTSNTPTLRNMAQGSGDGPYGYYVSAEEGGEPVFYDASVTATHETATDQSTVNISTERLYRTVDEIPESTGGTSTELLDSNGNTISGDLVQSDDGRYLIASTDGEGETRYLEAELRFEAGSGSLTAQAIDDQPMIAGGVSPVNTLAGADVTDPDVSVSYYHSDNSHLSPSGQGVVEADGFQYIESGSTPAYYRVDESRTGAITHGDGTTTVNVHADDDIPLRDGNIASTTDIDRTPRLDLPDDTSEIDFRDSDDNALASGDVRLMQREDDDHYMIEVDEGGGVYSYYEAQVDVVRDADDTSFTVSAQNDDATTFDPTQHEVETVNGTSTVTIDPRNVEVNYTDSHGDDHQDVLRQGGDGNYYFDLPDSSSDYGNYKVANLVDTEDNDILIKTINGNNEVIIYHPADLNTTYNVNVRTDANGFDNDDSVSDGTPHTVIDITEDAREIRLKQPKNPLTALDQAIGMVDSKRSHLGALENRLNSVAESSETAETQLSSARSRIMDADYAAETANLTKSQILQQAGNSMLAQANQLPQNALSLLG</sequence>
<dbReference type="GO" id="GO:0005576">
    <property type="term" value="C:extracellular region"/>
    <property type="evidence" value="ECO:0007669"/>
    <property type="project" value="UniProtKB-SubCell"/>
</dbReference>
<evidence type="ECO:0000256" key="3">
    <source>
        <dbReference type="ARBA" id="ARBA00023143"/>
    </source>
</evidence>